<protein>
    <recommendedName>
        <fullName evidence="1">Thioredoxin-like fold domain-containing protein</fullName>
    </recommendedName>
</protein>
<dbReference type="PANTHER" id="PTHR12289:SF41">
    <property type="entry name" value="FAILED AXON CONNECTIONS-RELATED"/>
    <property type="match status" value="1"/>
</dbReference>
<dbReference type="AlphaFoldDB" id="A0AAD5S8F2"/>
<evidence type="ECO:0000313" key="2">
    <source>
        <dbReference type="EMBL" id="KAJ3047160.1"/>
    </source>
</evidence>
<sequence length="242" mass="27701">MSTTSPSSVLKMHHFTRPYQLEFPGLPSNSGYCLKLETYLRLTKTPYNLIDNPTLKGAPQGKLPFIEYSTENGATERLGDSEVIIQFLEDKGISKSPTIPADQQKLIEPFRVLIEELYTTNYAKTVSSLSADFPVLWPLNRLLIYFFYRKISAGLHGHGIARRSHSEIVFLTKRWIDSLSDQLAGKKWLFSDAEEGTPDYPWNPVWEYASTKKNLVDFVKRVSKDVFPEFEKEVREGAVKDE</sequence>
<dbReference type="GO" id="GO:0005737">
    <property type="term" value="C:cytoplasm"/>
    <property type="evidence" value="ECO:0007669"/>
    <property type="project" value="TreeGrafter"/>
</dbReference>
<evidence type="ECO:0000313" key="3">
    <source>
        <dbReference type="Proteomes" id="UP001212841"/>
    </source>
</evidence>
<dbReference type="PANTHER" id="PTHR12289">
    <property type="entry name" value="METAXIN RELATED"/>
    <property type="match status" value="1"/>
</dbReference>
<accession>A0AAD5S8F2</accession>
<dbReference type="SUPFAM" id="SSF52833">
    <property type="entry name" value="Thioredoxin-like"/>
    <property type="match status" value="1"/>
</dbReference>
<dbReference type="InterPro" id="IPR012336">
    <property type="entry name" value="Thioredoxin-like_fold"/>
</dbReference>
<dbReference type="EMBL" id="JADGJD010001017">
    <property type="protein sequence ID" value="KAJ3047160.1"/>
    <property type="molecule type" value="Genomic_DNA"/>
</dbReference>
<evidence type="ECO:0000259" key="1">
    <source>
        <dbReference type="Pfam" id="PF17172"/>
    </source>
</evidence>
<organism evidence="2 3">
    <name type="scientific">Rhizophlyctis rosea</name>
    <dbReference type="NCBI Taxonomy" id="64517"/>
    <lineage>
        <taxon>Eukaryota</taxon>
        <taxon>Fungi</taxon>
        <taxon>Fungi incertae sedis</taxon>
        <taxon>Chytridiomycota</taxon>
        <taxon>Chytridiomycota incertae sedis</taxon>
        <taxon>Chytridiomycetes</taxon>
        <taxon>Rhizophlyctidales</taxon>
        <taxon>Rhizophlyctidaceae</taxon>
        <taxon>Rhizophlyctis</taxon>
    </lineage>
</organism>
<reference evidence="2" key="1">
    <citation type="submission" date="2020-05" db="EMBL/GenBank/DDBJ databases">
        <title>Phylogenomic resolution of chytrid fungi.</title>
        <authorList>
            <person name="Stajich J.E."/>
            <person name="Amses K."/>
            <person name="Simmons R."/>
            <person name="Seto K."/>
            <person name="Myers J."/>
            <person name="Bonds A."/>
            <person name="Quandt C.A."/>
            <person name="Barry K."/>
            <person name="Liu P."/>
            <person name="Grigoriev I."/>
            <person name="Longcore J.E."/>
            <person name="James T.Y."/>
        </authorList>
    </citation>
    <scope>NUCLEOTIDE SEQUENCE</scope>
    <source>
        <strain evidence="2">JEL0318</strain>
    </source>
</reference>
<gene>
    <name evidence="2" type="ORF">HK097_000175</name>
</gene>
<name>A0AAD5S8F2_9FUNG</name>
<proteinExistence type="predicted"/>
<dbReference type="InterPro" id="IPR036249">
    <property type="entry name" value="Thioredoxin-like_sf"/>
</dbReference>
<dbReference type="Pfam" id="PF17172">
    <property type="entry name" value="GST_N_4"/>
    <property type="match status" value="1"/>
</dbReference>
<dbReference type="InterPro" id="IPR050931">
    <property type="entry name" value="Mito_Protein_Transport_Metaxin"/>
</dbReference>
<dbReference type="Proteomes" id="UP001212841">
    <property type="component" value="Unassembled WGS sequence"/>
</dbReference>
<feature type="domain" description="Thioredoxin-like fold" evidence="1">
    <location>
        <begin position="32"/>
        <end position="119"/>
    </location>
</feature>
<comment type="caution">
    <text evidence="2">The sequence shown here is derived from an EMBL/GenBank/DDBJ whole genome shotgun (WGS) entry which is preliminary data.</text>
</comment>
<keyword evidence="3" id="KW-1185">Reference proteome</keyword>